<feature type="transmembrane region" description="Helical" evidence="1">
    <location>
        <begin position="35"/>
        <end position="60"/>
    </location>
</feature>
<gene>
    <name evidence="2" type="ORF">CLV70_12488</name>
</gene>
<evidence type="ECO:0008006" key="4">
    <source>
        <dbReference type="Google" id="ProtNLM"/>
    </source>
</evidence>
<keyword evidence="1" id="KW-1133">Transmembrane helix</keyword>
<evidence type="ECO:0000313" key="3">
    <source>
        <dbReference type="Proteomes" id="UP000239209"/>
    </source>
</evidence>
<evidence type="ECO:0000313" key="2">
    <source>
        <dbReference type="EMBL" id="PRY20375.1"/>
    </source>
</evidence>
<comment type="caution">
    <text evidence="2">The sequence shown here is derived from an EMBL/GenBank/DDBJ whole genome shotgun (WGS) entry which is preliminary data.</text>
</comment>
<keyword evidence="1" id="KW-0472">Membrane</keyword>
<sequence>MPPRAREVWTPERVDPLPGTEFALMQLRVAPITSGLAIGSLIAGIASILVAVLVLCFGVAGATQGWGGVVAGAFALLGALVGGGAITVGLIARRQIKRSGQDGRVRFTGGGVAVAGISCGGAGVGIAVLILLLVMVLQSS</sequence>
<accession>A0A2T0RGT3</accession>
<feature type="transmembrane region" description="Helical" evidence="1">
    <location>
        <begin position="112"/>
        <end position="137"/>
    </location>
</feature>
<organism evidence="2 3">
    <name type="scientific">Pseudosporangium ferrugineum</name>
    <dbReference type="NCBI Taxonomy" id="439699"/>
    <lineage>
        <taxon>Bacteria</taxon>
        <taxon>Bacillati</taxon>
        <taxon>Actinomycetota</taxon>
        <taxon>Actinomycetes</taxon>
        <taxon>Micromonosporales</taxon>
        <taxon>Micromonosporaceae</taxon>
        <taxon>Pseudosporangium</taxon>
    </lineage>
</organism>
<dbReference type="EMBL" id="PVZG01000024">
    <property type="protein sequence ID" value="PRY20375.1"/>
    <property type="molecule type" value="Genomic_DNA"/>
</dbReference>
<dbReference type="Proteomes" id="UP000239209">
    <property type="component" value="Unassembled WGS sequence"/>
</dbReference>
<proteinExistence type="predicted"/>
<dbReference type="AlphaFoldDB" id="A0A2T0RGT3"/>
<evidence type="ECO:0000256" key="1">
    <source>
        <dbReference type="SAM" id="Phobius"/>
    </source>
</evidence>
<name>A0A2T0RGT3_9ACTN</name>
<feature type="transmembrane region" description="Helical" evidence="1">
    <location>
        <begin position="66"/>
        <end position="91"/>
    </location>
</feature>
<keyword evidence="1" id="KW-0812">Transmembrane</keyword>
<protein>
    <recommendedName>
        <fullName evidence="4">DUF4190 domain-containing protein</fullName>
    </recommendedName>
</protein>
<reference evidence="2 3" key="1">
    <citation type="submission" date="2018-03" db="EMBL/GenBank/DDBJ databases">
        <title>Genomic Encyclopedia of Archaeal and Bacterial Type Strains, Phase II (KMG-II): from individual species to whole genera.</title>
        <authorList>
            <person name="Goeker M."/>
        </authorList>
    </citation>
    <scope>NUCLEOTIDE SEQUENCE [LARGE SCALE GENOMIC DNA]</scope>
    <source>
        <strain evidence="2 3">DSM 45348</strain>
    </source>
</reference>
<keyword evidence="3" id="KW-1185">Reference proteome</keyword>
<dbReference type="OrthoDB" id="5196071at2"/>